<dbReference type="Pfam" id="PF05159">
    <property type="entry name" value="Capsule_synth"/>
    <property type="match status" value="2"/>
</dbReference>
<keyword evidence="1" id="KW-0614">Plasmid</keyword>
<dbReference type="Proteomes" id="UP000182306">
    <property type="component" value="Plasmid C"/>
</dbReference>
<dbReference type="KEGG" id="same:SAMCFNEI73_pC1691"/>
<evidence type="ECO:0000313" key="2">
    <source>
        <dbReference type="Proteomes" id="UP000182306"/>
    </source>
</evidence>
<keyword evidence="2" id="KW-1185">Reference proteome</keyword>
<dbReference type="GO" id="GO:0000271">
    <property type="term" value="P:polysaccharide biosynthetic process"/>
    <property type="evidence" value="ECO:0007669"/>
    <property type="project" value="InterPro"/>
</dbReference>
<accession>A0A1L3LZ65</accession>
<reference evidence="1 2" key="1">
    <citation type="submission" date="2015-10" db="EMBL/GenBank/DDBJ databases">
        <title>Genomic differences between typical nodule nitrogen-fixing rhizobial strains and those coming from bean seeds.</title>
        <authorList>
            <person name="Peralta H."/>
            <person name="Aguilar-Vera A."/>
            <person name="Diaz R."/>
            <person name="Mora Y."/>
            <person name="Martinez-Batallar G."/>
            <person name="Salazar E."/>
            <person name="Vargas-Lagunas C."/>
            <person name="Encarnacion S."/>
            <person name="Girard L."/>
            <person name="Mora J."/>
        </authorList>
    </citation>
    <scope>NUCLEOTIDE SEQUENCE [LARGE SCALE GENOMIC DNA]</scope>
    <source>
        <strain evidence="1 2">CFNEI 73</strain>
        <plasmid evidence="1 2">C</plasmid>
    </source>
</reference>
<organism evidence="1 2">
    <name type="scientific">Sinorhizobium americanum</name>
    <dbReference type="NCBI Taxonomy" id="194963"/>
    <lineage>
        <taxon>Bacteria</taxon>
        <taxon>Pseudomonadati</taxon>
        <taxon>Pseudomonadota</taxon>
        <taxon>Alphaproteobacteria</taxon>
        <taxon>Hyphomicrobiales</taxon>
        <taxon>Rhizobiaceae</taxon>
        <taxon>Sinorhizobium/Ensifer group</taxon>
        <taxon>Sinorhizobium</taxon>
    </lineage>
</organism>
<dbReference type="OrthoDB" id="543755at2"/>
<dbReference type="AlphaFoldDB" id="A0A1L3LZ65"/>
<dbReference type="InterPro" id="IPR007833">
    <property type="entry name" value="Capsule_polysaccharide_synth"/>
</dbReference>
<proteinExistence type="predicted"/>
<geneLocation type="plasmid" evidence="1 2">
    <name>C</name>
</geneLocation>
<dbReference type="CDD" id="cd16439">
    <property type="entry name" value="beta_Kdo_transferase_KpsC_2"/>
    <property type="match status" value="1"/>
</dbReference>
<name>A0A1L3LZ65_9HYPH</name>
<sequence>MLSHRRLKQENREKARRPFTLVIGLAPWRNLLALWLPGRRLLPVSRDVQPVVFFPIWAPLLLLAHKPEVVVWGFKHPRYIARFCRRFNIPLIRLEDGFIRSVGLGAARTPPFSICMDRRGIYFDPMRPSDLEHLLETYDFAANQDLMSRARIGIEGLIGSGISKYNASIRVDIERLYGPKTKKRVLVLGQVEGDMSIIKGVDRSLDNNDAVRIAAEENPNAQIIYKPHPEVLRRTRTEPRQSDPREVQDIALVLGTDVALADALTTIDHVYTLTSLSGFEALLRGIKVTCLGMPFYAGWGATDDRQRCSRRTARRSPEEIFAAAYLLYPRYFDPIGRRAITFEEALNALARAKA</sequence>
<dbReference type="GO" id="GO:0015774">
    <property type="term" value="P:polysaccharide transport"/>
    <property type="evidence" value="ECO:0007669"/>
    <property type="project" value="InterPro"/>
</dbReference>
<evidence type="ECO:0000313" key="1">
    <source>
        <dbReference type="EMBL" id="APG95395.1"/>
    </source>
</evidence>
<gene>
    <name evidence="1" type="primary">lpsZ</name>
    <name evidence="1" type="ORF">SAMCFNEI73_pC1691</name>
</gene>
<protein>
    <submittedName>
        <fullName evidence="1">Lipopolysaccharide-processing protein LpsZ</fullName>
    </submittedName>
</protein>
<dbReference type="EMBL" id="CP013110">
    <property type="protein sequence ID" value="APG95395.1"/>
    <property type="molecule type" value="Genomic_DNA"/>
</dbReference>